<evidence type="ECO:0000313" key="2">
    <source>
        <dbReference type="Proteomes" id="UP000267096"/>
    </source>
</evidence>
<keyword evidence="2" id="KW-1185">Reference proteome</keyword>
<proteinExistence type="predicted"/>
<organism evidence="3">
    <name type="scientific">Anisakis simplex</name>
    <name type="common">Herring worm</name>
    <dbReference type="NCBI Taxonomy" id="6269"/>
    <lineage>
        <taxon>Eukaryota</taxon>
        <taxon>Metazoa</taxon>
        <taxon>Ecdysozoa</taxon>
        <taxon>Nematoda</taxon>
        <taxon>Chromadorea</taxon>
        <taxon>Rhabditida</taxon>
        <taxon>Spirurina</taxon>
        <taxon>Ascaridomorpha</taxon>
        <taxon>Ascaridoidea</taxon>
        <taxon>Anisakidae</taxon>
        <taxon>Anisakis</taxon>
        <taxon>Anisakis simplex complex</taxon>
    </lineage>
</organism>
<accession>A0A0M3KJJ9</accession>
<dbReference type="AlphaFoldDB" id="A0A0M3KJJ9"/>
<dbReference type="WBParaSite" id="ASIM_0002117301-mRNA-1">
    <property type="protein sequence ID" value="ASIM_0002117301-mRNA-1"/>
    <property type="gene ID" value="ASIM_0002117301"/>
</dbReference>
<sequence>MKSRLQMNITVVELEPTMVEIARKYFGLKEDETQRVVVMDGLEYLQDSSRKGSSSEYEYLFVRKVIGTHIIRGQEMKMRLISGIKYDAIYIDACPTRFPFEVEVMCPIPIFLNETNIQTIRSALLDTGLLNIRIFLSVDS</sequence>
<dbReference type="SUPFAM" id="SSF53335">
    <property type="entry name" value="S-adenosyl-L-methionine-dependent methyltransferases"/>
    <property type="match status" value="1"/>
</dbReference>
<reference evidence="3" key="1">
    <citation type="submission" date="2017-02" db="UniProtKB">
        <authorList>
            <consortium name="WormBaseParasite"/>
        </authorList>
    </citation>
    <scope>IDENTIFICATION</scope>
</reference>
<dbReference type="OrthoDB" id="2016285at2759"/>
<dbReference type="Proteomes" id="UP000267096">
    <property type="component" value="Unassembled WGS sequence"/>
</dbReference>
<dbReference type="EMBL" id="UYRR01039909">
    <property type="protein sequence ID" value="VDK77779.1"/>
    <property type="molecule type" value="Genomic_DNA"/>
</dbReference>
<dbReference type="Gene3D" id="3.40.50.150">
    <property type="entry name" value="Vaccinia Virus protein VP39"/>
    <property type="match status" value="1"/>
</dbReference>
<evidence type="ECO:0000313" key="3">
    <source>
        <dbReference type="WBParaSite" id="ASIM_0002117301-mRNA-1"/>
    </source>
</evidence>
<name>A0A0M3KJJ9_ANISI</name>
<protein>
    <submittedName>
        <fullName evidence="3">PABS domain-containing protein</fullName>
    </submittedName>
</protein>
<dbReference type="InterPro" id="IPR029063">
    <property type="entry name" value="SAM-dependent_MTases_sf"/>
</dbReference>
<evidence type="ECO:0000313" key="1">
    <source>
        <dbReference type="EMBL" id="VDK77779.1"/>
    </source>
</evidence>
<gene>
    <name evidence="1" type="ORF">ASIM_LOCUS20546</name>
</gene>
<reference evidence="1 2" key="2">
    <citation type="submission" date="2018-11" db="EMBL/GenBank/DDBJ databases">
        <authorList>
            <consortium name="Pathogen Informatics"/>
        </authorList>
    </citation>
    <scope>NUCLEOTIDE SEQUENCE [LARGE SCALE GENOMIC DNA]</scope>
</reference>